<dbReference type="PANTHER" id="PTHR35007:SF1">
    <property type="entry name" value="PILUS ASSEMBLY PROTEIN"/>
    <property type="match status" value="1"/>
</dbReference>
<gene>
    <name evidence="8" type="ORF">SE17_04270</name>
</gene>
<feature type="transmembrane region" description="Helical" evidence="6">
    <location>
        <begin position="98"/>
        <end position="115"/>
    </location>
</feature>
<dbReference type="PANTHER" id="PTHR35007">
    <property type="entry name" value="INTEGRAL MEMBRANE PROTEIN-RELATED"/>
    <property type="match status" value="1"/>
</dbReference>
<dbReference type="Gene3D" id="1.20.81.30">
    <property type="entry name" value="Type II secretion system (T2SS), domain F"/>
    <property type="match status" value="1"/>
</dbReference>
<organism evidence="8 9">
    <name type="scientific">Kouleothrix aurantiaca</name>
    <dbReference type="NCBI Taxonomy" id="186479"/>
    <lineage>
        <taxon>Bacteria</taxon>
        <taxon>Bacillati</taxon>
        <taxon>Chloroflexota</taxon>
        <taxon>Chloroflexia</taxon>
        <taxon>Chloroflexales</taxon>
        <taxon>Roseiflexineae</taxon>
        <taxon>Roseiflexaceae</taxon>
        <taxon>Kouleothrix</taxon>
    </lineage>
</organism>
<keyword evidence="4 6" id="KW-1133">Transmembrane helix</keyword>
<reference evidence="8 9" key="1">
    <citation type="submission" date="2015-09" db="EMBL/GenBank/DDBJ databases">
        <title>Draft genome sequence of Kouleothrix aurantiaca JCM 19913.</title>
        <authorList>
            <person name="Hemp J."/>
        </authorList>
    </citation>
    <scope>NUCLEOTIDE SEQUENCE [LARGE SCALE GENOMIC DNA]</scope>
    <source>
        <strain evidence="8 9">COM-B</strain>
    </source>
</reference>
<name>A0A0P9D5L0_9CHLR</name>
<feature type="transmembrane region" description="Helical" evidence="6">
    <location>
        <begin position="121"/>
        <end position="137"/>
    </location>
</feature>
<dbReference type="EMBL" id="LJCR01000070">
    <property type="protein sequence ID" value="KPV54355.1"/>
    <property type="molecule type" value="Genomic_DNA"/>
</dbReference>
<dbReference type="InterPro" id="IPR018076">
    <property type="entry name" value="T2SS_GspF_dom"/>
</dbReference>
<feature type="domain" description="Type II secretion system protein GspF" evidence="7">
    <location>
        <begin position="157"/>
        <end position="280"/>
    </location>
</feature>
<dbReference type="GO" id="GO:0005886">
    <property type="term" value="C:plasma membrane"/>
    <property type="evidence" value="ECO:0007669"/>
    <property type="project" value="UniProtKB-SubCell"/>
</dbReference>
<evidence type="ECO:0000259" key="7">
    <source>
        <dbReference type="Pfam" id="PF00482"/>
    </source>
</evidence>
<protein>
    <submittedName>
        <fullName evidence="8">Secretion system protein</fullName>
    </submittedName>
</protein>
<accession>A0A0P9D5L0</accession>
<dbReference type="AlphaFoldDB" id="A0A0P9D5L0"/>
<dbReference type="Proteomes" id="UP000050509">
    <property type="component" value="Unassembled WGS sequence"/>
</dbReference>
<evidence type="ECO:0000256" key="6">
    <source>
        <dbReference type="SAM" id="Phobius"/>
    </source>
</evidence>
<evidence type="ECO:0000256" key="5">
    <source>
        <dbReference type="ARBA" id="ARBA00023136"/>
    </source>
</evidence>
<proteinExistence type="predicted"/>
<sequence length="323" mass="35959">MTLVINLLPVIAALLASIAVLAFAFGLRRILRRDIKMESRLNTYLEFGERIDGVQADPEDGSALAERLNDVIKRQSFADRIEQDLGQADLPITVPEYVLIRVGVPLVLGIIALVIWRTIYVIPLAMLVGYIIPILWLRQRRVQRMRAFNDQLAETLALVSASMRGGFSLLQSVGQVAKDAPEPTRRELLRVGQEVQLGLSLTQALDNLVSRMESDDLDMAVTAIKIHARVGGNLTTILETISTTIRERARLRRDVRVITSMQRISSYVIGMLPIGLALIIFVINPTYISKLFLPGWTLCIPVGAVISWISGFLVIRKVVDIKV</sequence>
<evidence type="ECO:0000256" key="1">
    <source>
        <dbReference type="ARBA" id="ARBA00004651"/>
    </source>
</evidence>
<evidence type="ECO:0000313" key="8">
    <source>
        <dbReference type="EMBL" id="KPV54355.1"/>
    </source>
</evidence>
<keyword evidence="2" id="KW-1003">Cell membrane</keyword>
<feature type="transmembrane region" description="Helical" evidence="6">
    <location>
        <begin position="6"/>
        <end position="27"/>
    </location>
</feature>
<evidence type="ECO:0000256" key="3">
    <source>
        <dbReference type="ARBA" id="ARBA00022692"/>
    </source>
</evidence>
<comment type="caution">
    <text evidence="8">The sequence shown here is derived from an EMBL/GenBank/DDBJ whole genome shotgun (WGS) entry which is preliminary data.</text>
</comment>
<evidence type="ECO:0000256" key="2">
    <source>
        <dbReference type="ARBA" id="ARBA00022475"/>
    </source>
</evidence>
<dbReference type="InterPro" id="IPR042094">
    <property type="entry name" value="T2SS_GspF_sf"/>
</dbReference>
<dbReference type="Pfam" id="PF00482">
    <property type="entry name" value="T2SSF"/>
    <property type="match status" value="1"/>
</dbReference>
<comment type="subcellular location">
    <subcellularLocation>
        <location evidence="1">Cell membrane</location>
        <topology evidence="1">Multi-pass membrane protein</topology>
    </subcellularLocation>
</comment>
<keyword evidence="9" id="KW-1185">Reference proteome</keyword>
<feature type="transmembrane region" description="Helical" evidence="6">
    <location>
        <begin position="295"/>
        <end position="315"/>
    </location>
</feature>
<evidence type="ECO:0000313" key="9">
    <source>
        <dbReference type="Proteomes" id="UP000050509"/>
    </source>
</evidence>
<feature type="transmembrane region" description="Helical" evidence="6">
    <location>
        <begin position="264"/>
        <end position="283"/>
    </location>
</feature>
<keyword evidence="5 6" id="KW-0472">Membrane</keyword>
<evidence type="ECO:0000256" key="4">
    <source>
        <dbReference type="ARBA" id="ARBA00022989"/>
    </source>
</evidence>
<keyword evidence="3 6" id="KW-0812">Transmembrane</keyword>